<dbReference type="GO" id="GO:0003824">
    <property type="term" value="F:catalytic activity"/>
    <property type="evidence" value="ECO:0007669"/>
    <property type="project" value="InterPro"/>
</dbReference>
<protein>
    <recommendedName>
        <fullName evidence="1">Nucleoside phosphorylase domain-containing protein</fullName>
    </recommendedName>
</protein>
<dbReference type="AlphaFoldDB" id="A0A8H7ANY0"/>
<evidence type="ECO:0000313" key="2">
    <source>
        <dbReference type="EMBL" id="KAF7510859.1"/>
    </source>
</evidence>
<dbReference type="InterPro" id="IPR000845">
    <property type="entry name" value="Nucleoside_phosphorylase_d"/>
</dbReference>
<evidence type="ECO:0000313" key="3">
    <source>
        <dbReference type="Proteomes" id="UP000606974"/>
    </source>
</evidence>
<dbReference type="OrthoDB" id="1658288at2759"/>
<dbReference type="Gene3D" id="3.40.50.1580">
    <property type="entry name" value="Nucleoside phosphorylase domain"/>
    <property type="match status" value="1"/>
</dbReference>
<accession>A0A8H7ANY0</accession>
<dbReference type="PANTHER" id="PTHR46082">
    <property type="entry name" value="ATP/GTP-BINDING PROTEIN-RELATED"/>
    <property type="match status" value="1"/>
</dbReference>
<organism evidence="2 3">
    <name type="scientific">Endocarpon pusillum</name>
    <dbReference type="NCBI Taxonomy" id="364733"/>
    <lineage>
        <taxon>Eukaryota</taxon>
        <taxon>Fungi</taxon>
        <taxon>Dikarya</taxon>
        <taxon>Ascomycota</taxon>
        <taxon>Pezizomycotina</taxon>
        <taxon>Eurotiomycetes</taxon>
        <taxon>Chaetothyriomycetidae</taxon>
        <taxon>Verrucariales</taxon>
        <taxon>Verrucariaceae</taxon>
        <taxon>Endocarpon</taxon>
    </lineage>
</organism>
<dbReference type="InterPro" id="IPR053137">
    <property type="entry name" value="NLR-like"/>
</dbReference>
<evidence type="ECO:0000259" key="1">
    <source>
        <dbReference type="Pfam" id="PF01048"/>
    </source>
</evidence>
<proteinExistence type="predicted"/>
<dbReference type="PANTHER" id="PTHR46082:SF6">
    <property type="entry name" value="AAA+ ATPASE DOMAIN-CONTAINING PROTEIN-RELATED"/>
    <property type="match status" value="1"/>
</dbReference>
<dbReference type="Proteomes" id="UP000606974">
    <property type="component" value="Unassembled WGS sequence"/>
</dbReference>
<dbReference type="InterPro" id="IPR035994">
    <property type="entry name" value="Nucleoside_phosphorylase_sf"/>
</dbReference>
<keyword evidence="3" id="KW-1185">Reference proteome</keyword>
<name>A0A8H7ANY0_9EURO</name>
<dbReference type="EMBL" id="JAACFV010000025">
    <property type="protein sequence ID" value="KAF7510859.1"/>
    <property type="molecule type" value="Genomic_DNA"/>
</dbReference>
<feature type="domain" description="Nucleoside phosphorylase" evidence="1">
    <location>
        <begin position="12"/>
        <end position="126"/>
    </location>
</feature>
<sequence length="336" mass="37339">MPTAPRGRNDFKVAVIYALPLEAENVQSVFNKCWEDEDKQYGKAVGDQNSYTTGVIGKYNVVLVHMPSMGSNSAALSAAGLRSSFPEIKLALVVGVCGVVPVHIKIVLGDVLISTAVTQYDFGRQYPDGFKRKKSIEDSLGRASLEIRAFVNMLQTRQNRQRLTRKLAQLVYSDGFQQEILKAKYPGVTQDRLYEASYAHQHRLDEDCDRCSNQLEVCSKTCDELGCEDERLVLRKRHSIHEIHTTGPEPDYSPSIHLGRFGSANTVMKSGVDRDRIAADDEVIAFEMEGAGNKDWQGYAAAMAAACLKVVLKEWIIADQLSSSGEYFCCRISQVT</sequence>
<dbReference type="SUPFAM" id="SSF53167">
    <property type="entry name" value="Purine and uridine phosphorylases"/>
    <property type="match status" value="1"/>
</dbReference>
<reference evidence="2" key="1">
    <citation type="submission" date="2020-02" db="EMBL/GenBank/DDBJ databases">
        <authorList>
            <person name="Palmer J.M."/>
        </authorList>
    </citation>
    <scope>NUCLEOTIDE SEQUENCE</scope>
    <source>
        <strain evidence="2">EPUS1.4</strain>
        <tissue evidence="2">Thallus</tissue>
    </source>
</reference>
<comment type="caution">
    <text evidence="2">The sequence shown here is derived from an EMBL/GenBank/DDBJ whole genome shotgun (WGS) entry which is preliminary data.</text>
</comment>
<dbReference type="Pfam" id="PF01048">
    <property type="entry name" value="PNP_UDP_1"/>
    <property type="match status" value="1"/>
</dbReference>
<gene>
    <name evidence="2" type="ORF">GJ744_005689</name>
</gene>
<dbReference type="GO" id="GO:0009116">
    <property type="term" value="P:nucleoside metabolic process"/>
    <property type="evidence" value="ECO:0007669"/>
    <property type="project" value="InterPro"/>
</dbReference>